<dbReference type="NCBIfam" id="TIGR04029">
    <property type="entry name" value="CMD_Avi_7170"/>
    <property type="match status" value="1"/>
</dbReference>
<gene>
    <name evidence="1" type="ORF">ARD30_10155</name>
    <name evidence="2" type="ORF">SAMN05660750_01577</name>
</gene>
<dbReference type="EMBL" id="LMAR01000026">
    <property type="protein sequence ID" value="KQK31187.1"/>
    <property type="molecule type" value="Genomic_DNA"/>
</dbReference>
<dbReference type="Proteomes" id="UP000051562">
    <property type="component" value="Unassembled WGS sequence"/>
</dbReference>
<dbReference type="Proteomes" id="UP000190130">
    <property type="component" value="Unassembled WGS sequence"/>
</dbReference>
<keyword evidence="3" id="KW-1185">Reference proteome</keyword>
<accession>A0A0Q3KNC7</accession>
<dbReference type="RefSeq" id="WP_055727471.1">
    <property type="nucleotide sequence ID" value="NZ_FUYX01000003.1"/>
</dbReference>
<dbReference type="InterPro" id="IPR023982">
    <property type="entry name" value="CHP04029_CMD-like"/>
</dbReference>
<dbReference type="AlphaFoldDB" id="A0A0Q3KNC7"/>
<dbReference type="Gene3D" id="1.20.1290.10">
    <property type="entry name" value="AhpD-like"/>
    <property type="match status" value="1"/>
</dbReference>
<evidence type="ECO:0000313" key="3">
    <source>
        <dbReference type="Proteomes" id="UP000051562"/>
    </source>
</evidence>
<reference evidence="2 4" key="2">
    <citation type="submission" date="2017-02" db="EMBL/GenBank/DDBJ databases">
        <authorList>
            <person name="Peterson S.W."/>
        </authorList>
    </citation>
    <scope>NUCLEOTIDE SEQUENCE [LARGE SCALE GENOMIC DNA]</scope>
    <source>
        <strain evidence="2 4">DSM 9653</strain>
    </source>
</reference>
<evidence type="ECO:0000313" key="4">
    <source>
        <dbReference type="Proteomes" id="UP000190130"/>
    </source>
</evidence>
<dbReference type="InterPro" id="IPR029032">
    <property type="entry name" value="AhpD-like"/>
</dbReference>
<dbReference type="SUPFAM" id="SSF69118">
    <property type="entry name" value="AhpD-like"/>
    <property type="match status" value="1"/>
</dbReference>
<dbReference type="STRING" id="53254.SAMN05660750_01577"/>
<reference evidence="1 3" key="1">
    <citation type="submission" date="2015-10" db="EMBL/GenBank/DDBJ databases">
        <title>Draft genome of Bosea thiooxidans.</title>
        <authorList>
            <person name="Wang X."/>
        </authorList>
    </citation>
    <scope>NUCLEOTIDE SEQUENCE [LARGE SCALE GENOMIC DNA]</scope>
    <source>
        <strain evidence="1 3">CGMCC 9174</strain>
    </source>
</reference>
<dbReference type="OrthoDB" id="8718286at2"/>
<protein>
    <submittedName>
        <fullName evidence="2">CMD domain protein, Avi_7170 family</fullName>
    </submittedName>
</protein>
<proteinExistence type="predicted"/>
<evidence type="ECO:0000313" key="2">
    <source>
        <dbReference type="EMBL" id="SKB62093.1"/>
    </source>
</evidence>
<organism evidence="1 3">
    <name type="scientific">Bosea thiooxidans</name>
    <dbReference type="NCBI Taxonomy" id="53254"/>
    <lineage>
        <taxon>Bacteria</taxon>
        <taxon>Pseudomonadati</taxon>
        <taxon>Pseudomonadota</taxon>
        <taxon>Alphaproteobacteria</taxon>
        <taxon>Hyphomicrobiales</taxon>
        <taxon>Boseaceae</taxon>
        <taxon>Bosea</taxon>
    </lineage>
</organism>
<dbReference type="EMBL" id="FUYX01000003">
    <property type="protein sequence ID" value="SKB62093.1"/>
    <property type="molecule type" value="Genomic_DNA"/>
</dbReference>
<evidence type="ECO:0000313" key="1">
    <source>
        <dbReference type="EMBL" id="KQK31187.1"/>
    </source>
</evidence>
<sequence length="199" mass="20548">MSVQDTTDILDRLAGVVPGSALDALRRERPQTRDNVQASYAALFEAPDETGVTPSERLAVASFVALLHGGVPVAAHYLDLLEAHPDGAALAAAIRNQARQAAGSGPYGAYPPGPLSREDVAGPVFAVEGADRAALGERLSAALAHAHRLVLHPRDAAAADLAALQTAGWSTAAIVTLSQLVAYLAFQIRAAHGLRVLAA</sequence>
<name>A0A0Q3KNC7_9HYPH</name>